<evidence type="ECO:0000313" key="2">
    <source>
        <dbReference type="Proteomes" id="UP000308600"/>
    </source>
</evidence>
<protein>
    <submittedName>
        <fullName evidence="1">Uncharacterized protein</fullName>
    </submittedName>
</protein>
<dbReference type="Proteomes" id="UP000308600">
    <property type="component" value="Unassembled WGS sequence"/>
</dbReference>
<dbReference type="EMBL" id="ML208625">
    <property type="protein sequence ID" value="TFK61834.1"/>
    <property type="molecule type" value="Genomic_DNA"/>
</dbReference>
<sequence length="385" mass="43405">MDLLPQEIVEAIINYADRNTIRKLALTARRYVSACRRTLFHQVHLIPDRDLSPNPGDRRTQRLVEILQKSPEVAQCIRDVLIDAGPNPSLNGSNLSRDKFLPLCIRLITSPHRVTFIAWGMSWKDLPQQLSNVLTTMIRRPTLRVCQFLVLWNIPISLFDNSEIHTLDLAEVSFTRSPEPVRFKEIRKLIRLLNLEYSISGPLSLKDSPFGGSMQPPLFDFSSLQSLVLSTRSHRNPDIGTLLVECGQSLQSLTLSGVFENRIDLSPLSRLQELTLGFLNDIDEPGFDGSQPLIATIETLNTLNITQLQRVYLCFTDDGIAMFNTETWNLLDTALLHAFQNRGLLEAITIKFNIFNPESDLNGLKPEMVKLPICRGAGLLVHSVA</sequence>
<accession>A0ACD3A930</accession>
<evidence type="ECO:0000313" key="1">
    <source>
        <dbReference type="EMBL" id="TFK61834.1"/>
    </source>
</evidence>
<keyword evidence="2" id="KW-1185">Reference proteome</keyword>
<reference evidence="1 2" key="1">
    <citation type="journal article" date="2019" name="Nat. Ecol. Evol.">
        <title>Megaphylogeny resolves global patterns of mushroom evolution.</title>
        <authorList>
            <person name="Varga T."/>
            <person name="Krizsan K."/>
            <person name="Foldi C."/>
            <person name="Dima B."/>
            <person name="Sanchez-Garcia M."/>
            <person name="Sanchez-Ramirez S."/>
            <person name="Szollosi G.J."/>
            <person name="Szarkandi J.G."/>
            <person name="Papp V."/>
            <person name="Albert L."/>
            <person name="Andreopoulos W."/>
            <person name="Angelini C."/>
            <person name="Antonin V."/>
            <person name="Barry K.W."/>
            <person name="Bougher N.L."/>
            <person name="Buchanan P."/>
            <person name="Buyck B."/>
            <person name="Bense V."/>
            <person name="Catcheside P."/>
            <person name="Chovatia M."/>
            <person name="Cooper J."/>
            <person name="Damon W."/>
            <person name="Desjardin D."/>
            <person name="Finy P."/>
            <person name="Geml J."/>
            <person name="Haridas S."/>
            <person name="Hughes K."/>
            <person name="Justo A."/>
            <person name="Karasinski D."/>
            <person name="Kautmanova I."/>
            <person name="Kiss B."/>
            <person name="Kocsube S."/>
            <person name="Kotiranta H."/>
            <person name="LaButti K.M."/>
            <person name="Lechner B.E."/>
            <person name="Liimatainen K."/>
            <person name="Lipzen A."/>
            <person name="Lukacs Z."/>
            <person name="Mihaltcheva S."/>
            <person name="Morgado L.N."/>
            <person name="Niskanen T."/>
            <person name="Noordeloos M.E."/>
            <person name="Ohm R.A."/>
            <person name="Ortiz-Santana B."/>
            <person name="Ovrebo C."/>
            <person name="Racz N."/>
            <person name="Riley R."/>
            <person name="Savchenko A."/>
            <person name="Shiryaev A."/>
            <person name="Soop K."/>
            <person name="Spirin V."/>
            <person name="Szebenyi C."/>
            <person name="Tomsovsky M."/>
            <person name="Tulloss R.E."/>
            <person name="Uehling J."/>
            <person name="Grigoriev I.V."/>
            <person name="Vagvolgyi C."/>
            <person name="Papp T."/>
            <person name="Martin F.M."/>
            <person name="Miettinen O."/>
            <person name="Hibbett D.S."/>
            <person name="Nagy L.G."/>
        </authorList>
    </citation>
    <scope>NUCLEOTIDE SEQUENCE [LARGE SCALE GENOMIC DNA]</scope>
    <source>
        <strain evidence="1 2">NL-1719</strain>
    </source>
</reference>
<organism evidence="1 2">
    <name type="scientific">Pluteus cervinus</name>
    <dbReference type="NCBI Taxonomy" id="181527"/>
    <lineage>
        <taxon>Eukaryota</taxon>
        <taxon>Fungi</taxon>
        <taxon>Dikarya</taxon>
        <taxon>Basidiomycota</taxon>
        <taxon>Agaricomycotina</taxon>
        <taxon>Agaricomycetes</taxon>
        <taxon>Agaricomycetidae</taxon>
        <taxon>Agaricales</taxon>
        <taxon>Pluteineae</taxon>
        <taxon>Pluteaceae</taxon>
        <taxon>Pluteus</taxon>
    </lineage>
</organism>
<gene>
    <name evidence="1" type="ORF">BDN72DRAFT_423336</name>
</gene>
<name>A0ACD3A930_9AGAR</name>
<proteinExistence type="predicted"/>